<dbReference type="SUPFAM" id="SSF51230">
    <property type="entry name" value="Single hybrid motif"/>
    <property type="match status" value="1"/>
</dbReference>
<dbReference type="FunFam" id="2.40.50.100:FF:000003">
    <property type="entry name" value="Acetyl-CoA carboxylase biotin carboxyl carrier protein"/>
    <property type="match status" value="1"/>
</dbReference>
<name>G6E8C8_9SPHN</name>
<dbReference type="PATRIC" id="fig|1088721.3.peg.591"/>
<dbReference type="CDD" id="cd06850">
    <property type="entry name" value="biotinyl_domain"/>
    <property type="match status" value="1"/>
</dbReference>
<sequence>MNIDGALVRELAELLSDTNLSEIEVEDGERRIRVARTLMAAPMVQAAVAPAPAGVAAPAAAAPAAAEAAAPAFDGTAVKSPMVGTAYLAPEPGSANFISVGQSVKAGDTLLIIEAMKVMNPITAPAAGTVKAILVDNSQPVEFDQPLVVIG</sequence>
<dbReference type="eggNOG" id="COG0511">
    <property type="taxonomic scope" value="Bacteria"/>
</dbReference>
<dbReference type="InterPro" id="IPR001249">
    <property type="entry name" value="AcCoA_biotinCC"/>
</dbReference>
<evidence type="ECO:0000256" key="6">
    <source>
        <dbReference type="ARBA" id="ARBA00023098"/>
    </source>
</evidence>
<dbReference type="InterPro" id="IPR001882">
    <property type="entry name" value="Biotin_BS"/>
</dbReference>
<evidence type="ECO:0000256" key="8">
    <source>
        <dbReference type="ARBA" id="ARBA00023267"/>
    </source>
</evidence>
<dbReference type="PANTHER" id="PTHR45266:SF3">
    <property type="entry name" value="OXALOACETATE DECARBOXYLASE ALPHA CHAIN"/>
    <property type="match status" value="1"/>
</dbReference>
<dbReference type="PRINTS" id="PR01071">
    <property type="entry name" value="ACOABIOTINCC"/>
</dbReference>
<dbReference type="STRING" id="1088721.JI59_17125"/>
<dbReference type="Proteomes" id="UP000004030">
    <property type="component" value="Unassembled WGS sequence"/>
</dbReference>
<dbReference type="AlphaFoldDB" id="G6E8C8"/>
<evidence type="ECO:0000256" key="9">
    <source>
        <dbReference type="RuleBase" id="RU364072"/>
    </source>
</evidence>
<dbReference type="EMBL" id="AGFM01000008">
    <property type="protein sequence ID" value="EHJ62468.1"/>
    <property type="molecule type" value="Genomic_DNA"/>
</dbReference>
<dbReference type="GO" id="GO:0003989">
    <property type="term" value="F:acetyl-CoA carboxylase activity"/>
    <property type="evidence" value="ECO:0007669"/>
    <property type="project" value="InterPro"/>
</dbReference>
<dbReference type="InterPro" id="IPR000089">
    <property type="entry name" value="Biotin_lipoyl"/>
</dbReference>
<comment type="caution">
    <text evidence="11">The sequence shown here is derived from an EMBL/GenBank/DDBJ whole genome shotgun (WGS) entry which is preliminary data.</text>
</comment>
<dbReference type="GO" id="GO:0006633">
    <property type="term" value="P:fatty acid biosynthetic process"/>
    <property type="evidence" value="ECO:0007669"/>
    <property type="project" value="UniProtKB-UniPathway"/>
</dbReference>
<dbReference type="Pfam" id="PF00364">
    <property type="entry name" value="Biotin_lipoyl"/>
    <property type="match status" value="1"/>
</dbReference>
<comment type="function">
    <text evidence="1 9">This protein is a component of the acetyl coenzyme A carboxylase complex; first, biotin carboxylase catalyzes the carboxylation of the carrier protein and then the transcarboxylase transfers the carboxyl group to form malonyl-CoA.</text>
</comment>
<dbReference type="InterPro" id="IPR050709">
    <property type="entry name" value="Biotin_Carboxyl_Carrier/Decarb"/>
</dbReference>
<evidence type="ECO:0000256" key="1">
    <source>
        <dbReference type="ARBA" id="ARBA00003761"/>
    </source>
</evidence>
<gene>
    <name evidence="11" type="ORF">NSU_0599</name>
</gene>
<keyword evidence="4 9" id="KW-0444">Lipid biosynthesis</keyword>
<evidence type="ECO:0000313" key="12">
    <source>
        <dbReference type="Proteomes" id="UP000004030"/>
    </source>
</evidence>
<reference evidence="11 12" key="1">
    <citation type="journal article" date="2012" name="J. Bacteriol.">
        <title>Genome sequence of benzo(a)pyrene-degrading bacterium Novosphingobium pentaromativorans US6-1.</title>
        <authorList>
            <person name="Luo Y.R."/>
            <person name="Kang S.G."/>
            <person name="Kim S.J."/>
            <person name="Kim M.R."/>
            <person name="Li N."/>
            <person name="Lee J.H."/>
            <person name="Kwon K.K."/>
        </authorList>
    </citation>
    <scope>NUCLEOTIDE SEQUENCE [LARGE SCALE GENOMIC DNA]</scope>
    <source>
        <strain evidence="11 12">US6-1</strain>
    </source>
</reference>
<accession>G6E8C8</accession>
<feature type="domain" description="Lipoyl-binding" evidence="10">
    <location>
        <begin position="75"/>
        <end position="151"/>
    </location>
</feature>
<evidence type="ECO:0000256" key="4">
    <source>
        <dbReference type="ARBA" id="ARBA00022516"/>
    </source>
</evidence>
<keyword evidence="6 9" id="KW-0443">Lipid metabolism</keyword>
<evidence type="ECO:0000256" key="2">
    <source>
        <dbReference type="ARBA" id="ARBA00005194"/>
    </source>
</evidence>
<dbReference type="PROSITE" id="PS00188">
    <property type="entry name" value="BIOTIN"/>
    <property type="match status" value="1"/>
</dbReference>
<dbReference type="Gene3D" id="2.40.50.100">
    <property type="match status" value="1"/>
</dbReference>
<dbReference type="PROSITE" id="PS50968">
    <property type="entry name" value="BIOTINYL_LIPOYL"/>
    <property type="match status" value="1"/>
</dbReference>
<comment type="pathway">
    <text evidence="2 9">Lipid metabolism; fatty acid biosynthesis.</text>
</comment>
<dbReference type="PANTHER" id="PTHR45266">
    <property type="entry name" value="OXALOACETATE DECARBOXYLASE ALPHA CHAIN"/>
    <property type="match status" value="1"/>
</dbReference>
<evidence type="ECO:0000313" key="11">
    <source>
        <dbReference type="EMBL" id="EHJ62468.1"/>
    </source>
</evidence>
<evidence type="ECO:0000259" key="10">
    <source>
        <dbReference type="PROSITE" id="PS50968"/>
    </source>
</evidence>
<protein>
    <recommendedName>
        <fullName evidence="3 9">Biotin carboxyl carrier protein of acetyl-CoA carboxylase</fullName>
    </recommendedName>
</protein>
<evidence type="ECO:0000256" key="7">
    <source>
        <dbReference type="ARBA" id="ARBA00023160"/>
    </source>
</evidence>
<evidence type="ECO:0000256" key="3">
    <source>
        <dbReference type="ARBA" id="ARBA00017562"/>
    </source>
</evidence>
<keyword evidence="7 9" id="KW-0275">Fatty acid biosynthesis</keyword>
<dbReference type="UniPathway" id="UPA00094"/>
<proteinExistence type="predicted"/>
<evidence type="ECO:0000256" key="5">
    <source>
        <dbReference type="ARBA" id="ARBA00022832"/>
    </source>
</evidence>
<dbReference type="InterPro" id="IPR011053">
    <property type="entry name" value="Single_hybrid_motif"/>
</dbReference>
<dbReference type="GO" id="GO:0009317">
    <property type="term" value="C:acetyl-CoA carboxylase complex"/>
    <property type="evidence" value="ECO:0007669"/>
    <property type="project" value="InterPro"/>
</dbReference>
<keyword evidence="12" id="KW-1185">Reference proteome</keyword>
<organism evidence="11 12">
    <name type="scientific">Novosphingobium pentaromativorans US6-1</name>
    <dbReference type="NCBI Taxonomy" id="1088721"/>
    <lineage>
        <taxon>Bacteria</taxon>
        <taxon>Pseudomonadati</taxon>
        <taxon>Pseudomonadota</taxon>
        <taxon>Alphaproteobacteria</taxon>
        <taxon>Sphingomonadales</taxon>
        <taxon>Sphingomonadaceae</taxon>
        <taxon>Novosphingobium</taxon>
    </lineage>
</organism>
<dbReference type="NCBIfam" id="TIGR00531">
    <property type="entry name" value="BCCP"/>
    <property type="match status" value="1"/>
</dbReference>
<keyword evidence="8 9" id="KW-0092">Biotin</keyword>
<keyword evidence="5 9" id="KW-0276">Fatty acid metabolism</keyword>